<accession>A0A0E0ACK4</accession>
<evidence type="ECO:0000313" key="1">
    <source>
        <dbReference type="EnsemblPlants" id="OGLUM06G24070.1"/>
    </source>
</evidence>
<name>A0A0E0ACK4_9ORYZ</name>
<dbReference type="AlphaFoldDB" id="A0A0E0ACK4"/>
<reference evidence="1" key="1">
    <citation type="submission" date="2015-04" db="UniProtKB">
        <authorList>
            <consortium name="EnsemblPlants"/>
        </authorList>
    </citation>
    <scope>IDENTIFICATION</scope>
</reference>
<reference evidence="1" key="2">
    <citation type="submission" date="2018-05" db="EMBL/GenBank/DDBJ databases">
        <title>OgluRS3 (Oryza glumaepatula Reference Sequence Version 3).</title>
        <authorList>
            <person name="Zhang J."/>
            <person name="Kudrna D."/>
            <person name="Lee S."/>
            <person name="Talag J."/>
            <person name="Welchert J."/>
            <person name="Wing R.A."/>
        </authorList>
    </citation>
    <scope>NUCLEOTIDE SEQUENCE [LARGE SCALE GENOMIC DNA]</scope>
</reference>
<organism evidence="1">
    <name type="scientific">Oryza glumipatula</name>
    <dbReference type="NCBI Taxonomy" id="40148"/>
    <lineage>
        <taxon>Eukaryota</taxon>
        <taxon>Viridiplantae</taxon>
        <taxon>Streptophyta</taxon>
        <taxon>Embryophyta</taxon>
        <taxon>Tracheophyta</taxon>
        <taxon>Spermatophyta</taxon>
        <taxon>Magnoliopsida</taxon>
        <taxon>Liliopsida</taxon>
        <taxon>Poales</taxon>
        <taxon>Poaceae</taxon>
        <taxon>BOP clade</taxon>
        <taxon>Oryzoideae</taxon>
        <taxon>Oryzeae</taxon>
        <taxon>Oryzinae</taxon>
        <taxon>Oryza</taxon>
    </lineage>
</organism>
<dbReference type="EnsemblPlants" id="OGLUM06G24070.1">
    <property type="protein sequence ID" value="OGLUM06G24070.1"/>
    <property type="gene ID" value="OGLUM06G24070"/>
</dbReference>
<evidence type="ECO:0000313" key="2">
    <source>
        <dbReference type="Proteomes" id="UP000026961"/>
    </source>
</evidence>
<sequence length="74" mass="7671">MYPYFQPVSVSVLTSRVPPLLLHCLGFIAAKAGNPRWSLLVAKLGGLALRQVTSLRLFAGGGGGGGGLSDSFLL</sequence>
<dbReference type="HOGENOM" id="CLU_2691783_0_0_1"/>
<proteinExistence type="predicted"/>
<dbReference type="Gramene" id="OGLUM06G24070.1">
    <property type="protein sequence ID" value="OGLUM06G24070.1"/>
    <property type="gene ID" value="OGLUM06G24070"/>
</dbReference>
<protein>
    <submittedName>
        <fullName evidence="1">Uncharacterized protein</fullName>
    </submittedName>
</protein>
<dbReference type="Proteomes" id="UP000026961">
    <property type="component" value="Chromosome 6"/>
</dbReference>
<keyword evidence="2" id="KW-1185">Reference proteome</keyword>